<dbReference type="EMBL" id="PGTB01000225">
    <property type="protein sequence ID" value="PJE34179.1"/>
    <property type="molecule type" value="Genomic_DNA"/>
</dbReference>
<keyword evidence="3" id="KW-0998">Cell outer membrane</keyword>
<evidence type="ECO:0000313" key="7">
    <source>
        <dbReference type="EMBL" id="PJE34179.1"/>
    </source>
</evidence>
<evidence type="ECO:0000256" key="3">
    <source>
        <dbReference type="ARBA" id="ARBA00023237"/>
    </source>
</evidence>
<evidence type="ECO:0000256" key="1">
    <source>
        <dbReference type="ARBA" id="ARBA00004442"/>
    </source>
</evidence>
<proteinExistence type="predicted"/>
<comment type="subcellular location">
    <subcellularLocation>
        <location evidence="1">Cell outer membrane</location>
    </subcellularLocation>
</comment>
<comment type="caution">
    <text evidence="7">The sequence shown here is derived from an EMBL/GenBank/DDBJ whole genome shotgun (WGS) entry which is preliminary data.</text>
</comment>
<dbReference type="CDD" id="cd07185">
    <property type="entry name" value="OmpA_C-like"/>
    <property type="match status" value="1"/>
</dbReference>
<dbReference type="InterPro" id="IPR036737">
    <property type="entry name" value="OmpA-like_sf"/>
</dbReference>
<gene>
    <name evidence="7" type="ORF">CVM52_23600</name>
</gene>
<dbReference type="Proteomes" id="UP000231553">
    <property type="component" value="Unassembled WGS sequence"/>
</dbReference>
<dbReference type="RefSeq" id="WP_133119960.1">
    <property type="nucleotide sequence ID" value="NZ_PGTB01000225.1"/>
</dbReference>
<evidence type="ECO:0000256" key="4">
    <source>
        <dbReference type="PROSITE-ProRule" id="PRU00473"/>
    </source>
</evidence>
<dbReference type="Gene3D" id="3.30.1330.60">
    <property type="entry name" value="OmpA-like domain"/>
    <property type="match status" value="1"/>
</dbReference>
<name>A0A2M8IUH2_9RHOB</name>
<dbReference type="InterPro" id="IPR006665">
    <property type="entry name" value="OmpA-like"/>
</dbReference>
<dbReference type="SUPFAM" id="SSF103088">
    <property type="entry name" value="OmpA-like"/>
    <property type="match status" value="1"/>
</dbReference>
<dbReference type="Pfam" id="PF00691">
    <property type="entry name" value="OmpA"/>
    <property type="match status" value="1"/>
</dbReference>
<reference evidence="7 8" key="1">
    <citation type="journal article" date="2018" name="Int. J. Syst. Evol. Microbiol.">
        <title>Pseudooceanicola lipolyticus sp. nov., a marine alphaproteobacterium, reclassification of Oceanicola flagellatus as Pseudooceanicola flagellatus comb. nov. and emended description of the genus Pseudooceanicola.</title>
        <authorList>
            <person name="Huang M.-M."/>
            <person name="Guo L.-L."/>
            <person name="Wu Y.-H."/>
            <person name="Lai Q.-L."/>
            <person name="Shao Z.-Z."/>
            <person name="Wang C.-S."/>
            <person name="Wu M."/>
            <person name="Xu X.-W."/>
        </authorList>
    </citation>
    <scope>NUCLEOTIDE SEQUENCE [LARGE SCALE GENOMIC DNA]</scope>
    <source>
        <strain evidence="7 8">157</strain>
    </source>
</reference>
<feature type="compositionally biased region" description="Polar residues" evidence="5">
    <location>
        <begin position="322"/>
        <end position="334"/>
    </location>
</feature>
<dbReference type="PANTHER" id="PTHR30329:SF21">
    <property type="entry name" value="LIPOPROTEIN YIAD-RELATED"/>
    <property type="match status" value="1"/>
</dbReference>
<dbReference type="AlphaFoldDB" id="A0A2M8IUH2"/>
<feature type="non-terminal residue" evidence="7">
    <location>
        <position position="1"/>
    </location>
</feature>
<evidence type="ECO:0000259" key="6">
    <source>
        <dbReference type="PROSITE" id="PS51123"/>
    </source>
</evidence>
<feature type="compositionally biased region" description="Low complexity" evidence="5">
    <location>
        <begin position="335"/>
        <end position="347"/>
    </location>
</feature>
<dbReference type="PROSITE" id="PS51123">
    <property type="entry name" value="OMPA_2"/>
    <property type="match status" value="1"/>
</dbReference>
<dbReference type="OrthoDB" id="5525824at2"/>
<dbReference type="InterPro" id="IPR006664">
    <property type="entry name" value="OMP_bac"/>
</dbReference>
<dbReference type="PRINTS" id="PR01021">
    <property type="entry name" value="OMPADOMAIN"/>
</dbReference>
<evidence type="ECO:0000256" key="5">
    <source>
        <dbReference type="SAM" id="MobiDB-lite"/>
    </source>
</evidence>
<keyword evidence="8" id="KW-1185">Reference proteome</keyword>
<evidence type="ECO:0000256" key="2">
    <source>
        <dbReference type="ARBA" id="ARBA00023136"/>
    </source>
</evidence>
<accession>A0A2M8IUH2</accession>
<dbReference type="PANTHER" id="PTHR30329">
    <property type="entry name" value="STATOR ELEMENT OF FLAGELLAR MOTOR COMPLEX"/>
    <property type="match status" value="1"/>
</dbReference>
<keyword evidence="2 4" id="KW-0472">Membrane</keyword>
<protein>
    <recommendedName>
        <fullName evidence="6">OmpA-like domain-containing protein</fullName>
    </recommendedName>
</protein>
<dbReference type="GO" id="GO:0009279">
    <property type="term" value="C:cell outer membrane"/>
    <property type="evidence" value="ECO:0007669"/>
    <property type="project" value="UniProtKB-SubCell"/>
</dbReference>
<feature type="region of interest" description="Disordered" evidence="5">
    <location>
        <begin position="322"/>
        <end position="356"/>
    </location>
</feature>
<organism evidence="7 8">
    <name type="scientific">Pseudooceanicola lipolyticus</name>
    <dbReference type="NCBI Taxonomy" id="2029104"/>
    <lineage>
        <taxon>Bacteria</taxon>
        <taxon>Pseudomonadati</taxon>
        <taxon>Pseudomonadota</taxon>
        <taxon>Alphaproteobacteria</taxon>
        <taxon>Rhodobacterales</taxon>
        <taxon>Paracoccaceae</taxon>
        <taxon>Pseudooceanicola</taxon>
    </lineage>
</organism>
<sequence length="356" mass="38035">SLAALAELGQGSVTFADADITLIAAEGTTPSTFDRVVGELEAALPEVFALHPVLPPPPGEPEAGPPEFVATLSPEGQVQLRGRLNDENLQHMADSYAKARFGSASVYTAARTTDGLPMDWPVRVLAGIEALSRMVNGAVTVTPDNVVVRGISSRKGTPAEVAGMLSDRLGEAQNFDLDIAYKEPPPPPEEAITPEICEAEIAEAQRITGKISFEPGSATIDDVSRDTMDTIAEILAECGDIRLEIQGHTDSQGRSSMNQQLSQDRADSVLKELRARRVLTASYTAMGYGETMPIASNDDEAGREANRRIEFRLIRPAPTREVQTTLESVAQQAVTSSEAADDAQSSETEGEDTDDE</sequence>
<feature type="domain" description="OmpA-like" evidence="6">
    <location>
        <begin position="200"/>
        <end position="317"/>
    </location>
</feature>
<evidence type="ECO:0000313" key="8">
    <source>
        <dbReference type="Proteomes" id="UP000231553"/>
    </source>
</evidence>
<dbReference type="InterPro" id="IPR050330">
    <property type="entry name" value="Bact_OuterMem_StrucFunc"/>
</dbReference>